<dbReference type="InterPro" id="IPR027413">
    <property type="entry name" value="GROEL-like_equatorial_sf"/>
</dbReference>
<accession>A0A6H9REX8</accession>
<evidence type="ECO:0000313" key="3">
    <source>
        <dbReference type="Proteomes" id="UP000460142"/>
    </source>
</evidence>
<proteinExistence type="predicted"/>
<sequence>MPAVRTKVVFRAAAREKILSGATQLADAIRVTLKPRSRSVSIQNKRGNPTVCNDDRYSGKGISCPNPFP</sequence>
<dbReference type="Proteomes" id="UP000460142">
    <property type="component" value="Unassembled WGS sequence"/>
</dbReference>
<feature type="region of interest" description="Disordered" evidence="1">
    <location>
        <begin position="40"/>
        <end position="69"/>
    </location>
</feature>
<evidence type="ECO:0000313" key="2">
    <source>
        <dbReference type="EMBL" id="KAB0486944.1"/>
    </source>
</evidence>
<gene>
    <name evidence="2" type="ORF">F7R15_08775</name>
</gene>
<dbReference type="Gene3D" id="1.10.560.10">
    <property type="entry name" value="GroEL-like equatorial domain"/>
    <property type="match status" value="1"/>
</dbReference>
<comment type="caution">
    <text evidence="2">The sequence shown here is derived from an EMBL/GenBank/DDBJ whole genome shotgun (WGS) entry which is preliminary data.</text>
</comment>
<dbReference type="EMBL" id="VZPS01000004">
    <property type="protein sequence ID" value="KAB0486944.1"/>
    <property type="molecule type" value="Genomic_DNA"/>
</dbReference>
<name>A0A6H9REX8_PSERE</name>
<organism evidence="2 3">
    <name type="scientific">Pseudomonas reinekei</name>
    <dbReference type="NCBI Taxonomy" id="395598"/>
    <lineage>
        <taxon>Bacteria</taxon>
        <taxon>Pseudomonadati</taxon>
        <taxon>Pseudomonadota</taxon>
        <taxon>Gammaproteobacteria</taxon>
        <taxon>Pseudomonadales</taxon>
        <taxon>Pseudomonadaceae</taxon>
        <taxon>Pseudomonas</taxon>
    </lineage>
</organism>
<dbReference type="SUPFAM" id="SSF48592">
    <property type="entry name" value="GroEL equatorial domain-like"/>
    <property type="match status" value="1"/>
</dbReference>
<feature type="compositionally biased region" description="Polar residues" evidence="1">
    <location>
        <begin position="40"/>
        <end position="51"/>
    </location>
</feature>
<dbReference type="AlphaFoldDB" id="A0A6H9REX8"/>
<reference evidence="2 3" key="1">
    <citation type="submission" date="2019-09" db="EMBL/GenBank/DDBJ databases">
        <title>Draft genome sequences of 48 bacterial type strains from the CCUG.</title>
        <authorList>
            <person name="Tunovic T."/>
            <person name="Pineiro-Iglesias B."/>
            <person name="Unosson C."/>
            <person name="Inganas E."/>
            <person name="Ohlen M."/>
            <person name="Cardew S."/>
            <person name="Jensie-Markopoulos S."/>
            <person name="Salva-Serra F."/>
            <person name="Jaen-Luchoro D."/>
            <person name="Karlsson R."/>
            <person name="Svensson-Stadler L."/>
            <person name="Chun J."/>
            <person name="Moore E."/>
        </authorList>
    </citation>
    <scope>NUCLEOTIDE SEQUENCE [LARGE SCALE GENOMIC DNA]</scope>
    <source>
        <strain evidence="2 3">CCUG 53116</strain>
    </source>
</reference>
<protein>
    <submittedName>
        <fullName evidence="2">Uncharacterized protein</fullName>
    </submittedName>
</protein>
<evidence type="ECO:0000256" key="1">
    <source>
        <dbReference type="SAM" id="MobiDB-lite"/>
    </source>
</evidence>